<sequence>MARHRHNGAGAIGGQHVIRDKNGDLLAVYRVDAPHTIQLDTGFVFCQLGALKLAFARSGIAVGAHFVDILDLARPFVDKLVLGRNDHVGHAKQRVRAGGVDDHLVALTRAKGHLSTVAAADPVDLLGFDALNEIHRVKVIDQAVGIGRDAQHPLTFDLVYHRAAAALAHAVDDLFIRQHHLAAGAPVDAHLFFIGEVVFEQL</sequence>
<reference evidence="1" key="1">
    <citation type="submission" date="2019-08" db="EMBL/GenBank/DDBJ databases">
        <authorList>
            <person name="Kucharzyk K."/>
            <person name="Murdoch R.W."/>
            <person name="Higgins S."/>
            <person name="Loffler F."/>
        </authorList>
    </citation>
    <scope>NUCLEOTIDE SEQUENCE</scope>
</reference>
<evidence type="ECO:0000313" key="1">
    <source>
        <dbReference type="EMBL" id="MPN08983.1"/>
    </source>
</evidence>
<proteinExistence type="predicted"/>
<comment type="caution">
    <text evidence="1">The sequence shown here is derived from an EMBL/GenBank/DDBJ whole genome shotgun (WGS) entry which is preliminary data.</text>
</comment>
<protein>
    <submittedName>
        <fullName evidence="1">Uncharacterized protein</fullName>
    </submittedName>
</protein>
<name>A0A645F941_9ZZZZ</name>
<dbReference type="AlphaFoldDB" id="A0A645F941"/>
<accession>A0A645F941</accession>
<gene>
    <name evidence="1" type="ORF">SDC9_156271</name>
</gene>
<dbReference type="EMBL" id="VSSQ01055083">
    <property type="protein sequence ID" value="MPN08983.1"/>
    <property type="molecule type" value="Genomic_DNA"/>
</dbReference>
<dbReference type="AntiFam" id="ANF00083">
    <property type="entry name" value="Shadow ORF (opposite leuS)"/>
</dbReference>
<organism evidence="1">
    <name type="scientific">bioreactor metagenome</name>
    <dbReference type="NCBI Taxonomy" id="1076179"/>
    <lineage>
        <taxon>unclassified sequences</taxon>
        <taxon>metagenomes</taxon>
        <taxon>ecological metagenomes</taxon>
    </lineage>
</organism>